<dbReference type="InterPro" id="IPR036390">
    <property type="entry name" value="WH_DNA-bd_sf"/>
</dbReference>
<reference evidence="2 5" key="2">
    <citation type="submission" date="2019-04" db="EMBL/GenBank/DDBJ databases">
        <title>Isolation and culture of sulfate reducing bacteria from the cold seep of the South China Sea.</title>
        <authorList>
            <person name="Sun C."/>
            <person name="Liu R."/>
        </authorList>
    </citation>
    <scope>NUCLEOTIDE SEQUENCE [LARGE SCALE GENOMIC DNA]</scope>
    <source>
        <strain evidence="2 5">CS1</strain>
    </source>
</reference>
<dbReference type="Gene3D" id="1.10.10.10">
    <property type="entry name" value="Winged helix-like DNA-binding domain superfamily/Winged helix DNA-binding domain"/>
    <property type="match status" value="1"/>
</dbReference>
<protein>
    <submittedName>
        <fullName evidence="2">RrF2 family transcriptional regulator</fullName>
    </submittedName>
</protein>
<keyword evidence="5" id="KW-1185">Reference proteome</keyword>
<dbReference type="SUPFAM" id="SSF46785">
    <property type="entry name" value="Winged helix' DNA-binding domain"/>
    <property type="match status" value="1"/>
</dbReference>
<keyword evidence="1" id="KW-0238">DNA-binding</keyword>
<dbReference type="Proteomes" id="UP000503251">
    <property type="component" value="Chromosome"/>
</dbReference>
<evidence type="ECO:0000313" key="2">
    <source>
        <dbReference type="EMBL" id="QJT08905.1"/>
    </source>
</evidence>
<name>A0A6P1ZN03_9BACT</name>
<dbReference type="GO" id="GO:0003700">
    <property type="term" value="F:DNA-binding transcription factor activity"/>
    <property type="evidence" value="ECO:0007669"/>
    <property type="project" value="TreeGrafter"/>
</dbReference>
<dbReference type="PANTHER" id="PTHR33221:SF5">
    <property type="entry name" value="HTH-TYPE TRANSCRIPTIONAL REGULATOR ISCR"/>
    <property type="match status" value="1"/>
</dbReference>
<dbReference type="Proteomes" id="UP000434052">
    <property type="component" value="Unassembled WGS sequence"/>
</dbReference>
<dbReference type="InterPro" id="IPR036388">
    <property type="entry name" value="WH-like_DNA-bd_sf"/>
</dbReference>
<dbReference type="NCBIfam" id="TIGR00738">
    <property type="entry name" value="rrf2_super"/>
    <property type="match status" value="1"/>
</dbReference>
<evidence type="ECO:0000313" key="5">
    <source>
        <dbReference type="Proteomes" id="UP000503251"/>
    </source>
</evidence>
<dbReference type="GO" id="GO:0005829">
    <property type="term" value="C:cytosol"/>
    <property type="evidence" value="ECO:0007669"/>
    <property type="project" value="TreeGrafter"/>
</dbReference>
<dbReference type="AlphaFoldDB" id="A0A6P1ZN03"/>
<dbReference type="EMBL" id="CP039543">
    <property type="protein sequence ID" value="QJT08905.1"/>
    <property type="molecule type" value="Genomic_DNA"/>
</dbReference>
<organism evidence="3 4">
    <name type="scientific">Oceanidesulfovibrio marinus</name>
    <dbReference type="NCBI Taxonomy" id="370038"/>
    <lineage>
        <taxon>Bacteria</taxon>
        <taxon>Pseudomonadati</taxon>
        <taxon>Thermodesulfobacteriota</taxon>
        <taxon>Desulfovibrionia</taxon>
        <taxon>Desulfovibrionales</taxon>
        <taxon>Desulfovibrionaceae</taxon>
        <taxon>Oceanidesulfovibrio</taxon>
    </lineage>
</organism>
<dbReference type="Pfam" id="PF02082">
    <property type="entry name" value="Rrf2"/>
    <property type="match status" value="1"/>
</dbReference>
<accession>A0A6P1ZN03</accession>
<evidence type="ECO:0000313" key="4">
    <source>
        <dbReference type="Proteomes" id="UP000434052"/>
    </source>
</evidence>
<dbReference type="GO" id="GO:0003677">
    <property type="term" value="F:DNA binding"/>
    <property type="evidence" value="ECO:0007669"/>
    <property type="project" value="UniProtKB-KW"/>
</dbReference>
<gene>
    <name evidence="3" type="ORF">DQK91_01770</name>
    <name evidence="2" type="ORF">E8L03_08175</name>
</gene>
<proteinExistence type="predicted"/>
<reference evidence="3 4" key="1">
    <citation type="submission" date="2018-06" db="EMBL/GenBank/DDBJ databases">
        <title>Complete genome of Desulfovibrio marinus P48SEP.</title>
        <authorList>
            <person name="Crispim J.S."/>
            <person name="Vidigal P.M.P."/>
            <person name="Silva L.C.F."/>
            <person name="Araujo L.C."/>
            <person name="Laguardia C.N."/>
            <person name="Dias R.S."/>
            <person name="Sousa M.P."/>
            <person name="Paula S.O."/>
            <person name="Silva C."/>
        </authorList>
    </citation>
    <scope>NUCLEOTIDE SEQUENCE [LARGE SCALE GENOMIC DNA]</scope>
    <source>
        <strain evidence="3 4">P48SEP</strain>
    </source>
</reference>
<dbReference type="PROSITE" id="PS51197">
    <property type="entry name" value="HTH_RRF2_2"/>
    <property type="match status" value="1"/>
</dbReference>
<dbReference type="RefSeq" id="WP_144233715.1">
    <property type="nucleotide sequence ID" value="NZ_CP039543.1"/>
</dbReference>
<dbReference type="PANTHER" id="PTHR33221">
    <property type="entry name" value="WINGED HELIX-TURN-HELIX TRANSCRIPTIONAL REGULATOR, RRF2 FAMILY"/>
    <property type="match status" value="1"/>
</dbReference>
<dbReference type="EMBL" id="QMIF01000001">
    <property type="protein sequence ID" value="TVM36674.1"/>
    <property type="molecule type" value="Genomic_DNA"/>
</dbReference>
<evidence type="ECO:0000256" key="1">
    <source>
        <dbReference type="ARBA" id="ARBA00023125"/>
    </source>
</evidence>
<evidence type="ECO:0000313" key="3">
    <source>
        <dbReference type="EMBL" id="TVM36674.1"/>
    </source>
</evidence>
<dbReference type="InterPro" id="IPR000944">
    <property type="entry name" value="Tscrpt_reg_Rrf2"/>
</dbReference>
<sequence length="148" mass="16450">MKLSTRSRYGTRMVLDIALHSQDGPVRISDISKRQGVSVKYLEKLIRPLKQDGYITSKRGPRGGHLLSEKPENITVGQVVRTMEGELALTECTKDDKICPISDDCLTRKVWVEATNAMFEKLDAVSFADLIEEAERAGSSAHQCLVNS</sequence>
<dbReference type="OrthoDB" id="9800519at2"/>